<sequence length="411" mass="45111">MYRASEIGLSRTAEFGPFTVIGNGTTVGNDSKISNSVIGEGCSIGSNVLIEGSYIWNKVTIEDGSKIRHAIVCDGVIVKSGAVLEPGVVLSFKVVIGEQFVVPAYSKVSLFQQPTVQDSDEELEYADSSSAVAEISPVSITAGMPDGDVISEAAQTHLGPSEVGNGGVGYIWSVCEGGREEEWRHSVAPIPAEKLAEITQATEDDLELSHQDGNILPPSGELMTNSIDSEDDNHEDSRDDSIYFEKEVEATFLRAVQENIKEDNVILEVNSLRLSYNMTSADCAGAIFYSMMKLAIETPHSSSSELQRNVAKVASTWQKLFKYYLPTLDEEIEVILKFEEICLESGKELSPLFSQILHFLYTKDVIQEEAILSWASEKEGADEADKIFVKQSESLIQWLKNAPEEESEEEE</sequence>
<comment type="subunit">
    <text evidence="6">Component of the translation initiation factor 2B (eIF2B) complex which is a heterodecamer of two sets of five different subunits: alpha, beta, gamma, delta and epsilon. Subunits alpha, beta and delta comprise a regulatory subcomplex and subunits epsilon and gamma comprise a catalytic subcomplex. Within the complex, the hexameric regulatory complex resides at the center, with the two heterodimeric catalytic subcomplexes bound on opposite sides.</text>
</comment>
<dbReference type="InterPro" id="IPR016024">
    <property type="entry name" value="ARM-type_fold"/>
</dbReference>
<gene>
    <name evidence="9" type="ORF">Nepgr_012196</name>
</gene>
<evidence type="ECO:0000256" key="1">
    <source>
        <dbReference type="ARBA" id="ARBA00004514"/>
    </source>
</evidence>
<dbReference type="GO" id="GO:0003743">
    <property type="term" value="F:translation initiation factor activity"/>
    <property type="evidence" value="ECO:0007669"/>
    <property type="project" value="TreeGrafter"/>
</dbReference>
<evidence type="ECO:0000313" key="9">
    <source>
        <dbReference type="EMBL" id="GMH10355.1"/>
    </source>
</evidence>
<dbReference type="GO" id="GO:0005851">
    <property type="term" value="C:eukaryotic translation initiation factor 2B complex"/>
    <property type="evidence" value="ECO:0007669"/>
    <property type="project" value="TreeGrafter"/>
</dbReference>
<dbReference type="PANTHER" id="PTHR45887:SF1">
    <property type="entry name" value="TRANSLATION INITIATION FACTOR EIF-2B SUBUNIT EPSILON"/>
    <property type="match status" value="1"/>
</dbReference>
<accession>A0AAD3SFB8</accession>
<dbReference type="PANTHER" id="PTHR45887">
    <property type="entry name" value="TRANSLATION INITIATION FACTOR EIF-2B SUBUNIT EPSILON"/>
    <property type="match status" value="1"/>
</dbReference>
<evidence type="ECO:0000256" key="5">
    <source>
        <dbReference type="ARBA" id="ARBA00044345"/>
    </source>
</evidence>
<dbReference type="GO" id="GO:0005085">
    <property type="term" value="F:guanyl-nucleotide exchange factor activity"/>
    <property type="evidence" value="ECO:0007669"/>
    <property type="project" value="InterPro"/>
</dbReference>
<evidence type="ECO:0000256" key="7">
    <source>
        <dbReference type="SAM" id="MobiDB-lite"/>
    </source>
</evidence>
<dbReference type="SUPFAM" id="SSF51161">
    <property type="entry name" value="Trimeric LpxA-like enzymes"/>
    <property type="match status" value="1"/>
</dbReference>
<dbReference type="AlphaFoldDB" id="A0AAD3SFB8"/>
<dbReference type="FunFam" id="1.25.40.180:FF:000022">
    <property type="entry name" value="Translation initiation factor eIF-2B epsilon subunit"/>
    <property type="match status" value="1"/>
</dbReference>
<dbReference type="PROSITE" id="PS51363">
    <property type="entry name" value="W2"/>
    <property type="match status" value="1"/>
</dbReference>
<dbReference type="Pfam" id="PF02020">
    <property type="entry name" value="W2"/>
    <property type="match status" value="1"/>
</dbReference>
<comment type="subcellular location">
    <subcellularLocation>
        <location evidence="1">Cytoplasm</location>
        <location evidence="1">Cytosol</location>
    </subcellularLocation>
</comment>
<dbReference type="GO" id="GO:0005829">
    <property type="term" value="C:cytosol"/>
    <property type="evidence" value="ECO:0007669"/>
    <property type="project" value="UniProtKB-SubCell"/>
</dbReference>
<dbReference type="InterPro" id="IPR051956">
    <property type="entry name" value="eIF2B_epsilon"/>
</dbReference>
<dbReference type="CDD" id="cd05787">
    <property type="entry name" value="LbH_eIF2B_epsilon"/>
    <property type="match status" value="1"/>
</dbReference>
<protein>
    <recommendedName>
        <fullName evidence="4">Translation initiation factor eIF2B subunit epsilon</fullName>
    </recommendedName>
    <alternativeName>
        <fullName evidence="5">eIF2B GDP-GTP exchange factor subunit epsilon</fullName>
    </alternativeName>
</protein>
<evidence type="ECO:0000259" key="8">
    <source>
        <dbReference type="PROSITE" id="PS51363"/>
    </source>
</evidence>
<comment type="caution">
    <text evidence="9">The sequence shown here is derived from an EMBL/GenBank/DDBJ whole genome shotgun (WGS) entry which is preliminary data.</text>
</comment>
<dbReference type="SUPFAM" id="SSF48371">
    <property type="entry name" value="ARM repeat"/>
    <property type="match status" value="1"/>
</dbReference>
<dbReference type="Gene3D" id="2.160.10.10">
    <property type="entry name" value="Hexapeptide repeat proteins"/>
    <property type="match status" value="1"/>
</dbReference>
<reference evidence="9" key="1">
    <citation type="submission" date="2023-05" db="EMBL/GenBank/DDBJ databases">
        <title>Nepenthes gracilis genome sequencing.</title>
        <authorList>
            <person name="Fukushima K."/>
        </authorList>
    </citation>
    <scope>NUCLEOTIDE SEQUENCE</scope>
    <source>
        <strain evidence="9">SING2019-196</strain>
    </source>
</reference>
<feature type="domain" description="W2" evidence="8">
    <location>
        <begin position="238"/>
        <end position="409"/>
    </location>
</feature>
<feature type="region of interest" description="Disordered" evidence="7">
    <location>
        <begin position="216"/>
        <end position="238"/>
    </location>
</feature>
<dbReference type="Pfam" id="PF25084">
    <property type="entry name" value="LbH_EIF2B"/>
    <property type="match status" value="1"/>
</dbReference>
<name>A0AAD3SFB8_NEPGR</name>
<dbReference type="InterPro" id="IPR003307">
    <property type="entry name" value="W2_domain"/>
</dbReference>
<dbReference type="Proteomes" id="UP001279734">
    <property type="component" value="Unassembled WGS sequence"/>
</dbReference>
<dbReference type="EMBL" id="BSYO01000010">
    <property type="protein sequence ID" value="GMH10355.1"/>
    <property type="molecule type" value="Genomic_DNA"/>
</dbReference>
<comment type="similarity">
    <text evidence="2">Belongs to the eIF-2B gamma/epsilon subunits family.</text>
</comment>
<dbReference type="CDD" id="cd11558">
    <property type="entry name" value="W2_eIF2B_epsilon"/>
    <property type="match status" value="1"/>
</dbReference>
<dbReference type="InterPro" id="IPR011004">
    <property type="entry name" value="Trimer_LpxA-like_sf"/>
</dbReference>
<organism evidence="9 10">
    <name type="scientific">Nepenthes gracilis</name>
    <name type="common">Slender pitcher plant</name>
    <dbReference type="NCBI Taxonomy" id="150966"/>
    <lineage>
        <taxon>Eukaryota</taxon>
        <taxon>Viridiplantae</taxon>
        <taxon>Streptophyta</taxon>
        <taxon>Embryophyta</taxon>
        <taxon>Tracheophyta</taxon>
        <taxon>Spermatophyta</taxon>
        <taxon>Magnoliopsida</taxon>
        <taxon>eudicotyledons</taxon>
        <taxon>Gunneridae</taxon>
        <taxon>Pentapetalae</taxon>
        <taxon>Caryophyllales</taxon>
        <taxon>Nepenthaceae</taxon>
        <taxon>Nepenthes</taxon>
    </lineage>
</organism>
<dbReference type="InterPro" id="IPR056764">
    <property type="entry name" value="LbH_EIF2B3/5"/>
</dbReference>
<evidence type="ECO:0000256" key="2">
    <source>
        <dbReference type="ARBA" id="ARBA00007878"/>
    </source>
</evidence>
<evidence type="ECO:0000256" key="6">
    <source>
        <dbReference type="ARBA" id="ARBA00046432"/>
    </source>
</evidence>
<evidence type="ECO:0000256" key="4">
    <source>
        <dbReference type="ARBA" id="ARBA00044144"/>
    </source>
</evidence>
<evidence type="ECO:0000313" key="10">
    <source>
        <dbReference type="Proteomes" id="UP001279734"/>
    </source>
</evidence>
<evidence type="ECO:0000256" key="3">
    <source>
        <dbReference type="ARBA" id="ARBA00022490"/>
    </source>
</evidence>
<dbReference type="FunFam" id="2.160.10.10:FF:000029">
    <property type="entry name" value="Trimeric LpxA-like enzyme"/>
    <property type="match status" value="1"/>
</dbReference>
<dbReference type="InterPro" id="IPR044123">
    <property type="entry name" value="W2_eIF2B_epsilon"/>
</dbReference>
<dbReference type="Gene3D" id="1.25.40.180">
    <property type="match status" value="1"/>
</dbReference>
<dbReference type="SMART" id="SM00515">
    <property type="entry name" value="eIF5C"/>
    <property type="match status" value="1"/>
</dbReference>
<keyword evidence="3" id="KW-0963">Cytoplasm</keyword>
<keyword evidence="10" id="KW-1185">Reference proteome</keyword>
<proteinExistence type="inferred from homology"/>
<dbReference type="GO" id="GO:0031369">
    <property type="term" value="F:translation initiation factor binding"/>
    <property type="evidence" value="ECO:0007669"/>
    <property type="project" value="InterPro"/>
</dbReference>